<sequence length="419" mass="45547">MRLRRATCEDGSTAILMLDITTSKWVNLVDAVKDCGVASTKLNDARNILQFLGLDRPTREAWRKVVKTYAERHRLTSLEPASMLPFEPQSFRDGALYERHLIQAAKGFKRVALANGNALQLFFGQLIAKDIRLPRAVGKSKKPAYYVGNPYTFAADGAEASWPSHCAWYDYELEIALVIGNRISATATRAEVETAIFDHGAFVLINDFSARDTQADELASVGFGFVKSKSAITTMGSQVITADELWAPGDSGALFDSGLNCSVRVNGQIWGRGNTNNQPRVCSLAEFVAFMALDEGLHPGELLGLGTIPNCCGLEVNRWLKPNDQITLTCDHFGTLTNSIGAPPPGSVRFKYIGVDDSNRVSRLYTAAKLLFMAIILPPIAFFLLLSGAIAALFWRGDSPAPGLDAPTMPGGRTAKKAI</sequence>
<feature type="transmembrane region" description="Helical" evidence="2">
    <location>
        <begin position="370"/>
        <end position="395"/>
    </location>
</feature>
<dbReference type="AlphaFoldDB" id="A0A7S3NDB3"/>
<dbReference type="GO" id="GO:0003824">
    <property type="term" value="F:catalytic activity"/>
    <property type="evidence" value="ECO:0007669"/>
    <property type="project" value="InterPro"/>
</dbReference>
<accession>A0A7S3NDB3</accession>
<dbReference type="InterPro" id="IPR011234">
    <property type="entry name" value="Fumarylacetoacetase-like_C"/>
</dbReference>
<dbReference type="SUPFAM" id="SSF56529">
    <property type="entry name" value="FAH"/>
    <property type="match status" value="1"/>
</dbReference>
<evidence type="ECO:0000313" key="4">
    <source>
        <dbReference type="EMBL" id="CAE0359602.1"/>
    </source>
</evidence>
<feature type="domain" description="Fumarylacetoacetase-like C-terminal" evidence="3">
    <location>
        <begin position="139"/>
        <end position="340"/>
    </location>
</feature>
<dbReference type="PANTHER" id="PTHR43211">
    <property type="entry name" value="FUMARYLACETOACETATE HYDROLASE"/>
    <property type="match status" value="1"/>
</dbReference>
<organism evidence="4">
    <name type="scientific">Aureoumbra lagunensis</name>
    <dbReference type="NCBI Taxonomy" id="44058"/>
    <lineage>
        <taxon>Eukaryota</taxon>
        <taxon>Sar</taxon>
        <taxon>Stramenopiles</taxon>
        <taxon>Ochrophyta</taxon>
        <taxon>Pelagophyceae</taxon>
        <taxon>Pelagomonadales</taxon>
        <taxon>Aureoumbra</taxon>
    </lineage>
</organism>
<keyword evidence="2" id="KW-1133">Transmembrane helix</keyword>
<gene>
    <name evidence="4" type="ORF">ALAG00032_LOCUS331</name>
</gene>
<proteinExistence type="inferred from homology"/>
<reference evidence="4" key="1">
    <citation type="submission" date="2021-01" db="EMBL/GenBank/DDBJ databases">
        <authorList>
            <person name="Corre E."/>
            <person name="Pelletier E."/>
            <person name="Niang G."/>
            <person name="Scheremetjew M."/>
            <person name="Finn R."/>
            <person name="Kale V."/>
            <person name="Holt S."/>
            <person name="Cochrane G."/>
            <person name="Meng A."/>
            <person name="Brown T."/>
            <person name="Cohen L."/>
        </authorList>
    </citation>
    <scope>NUCLEOTIDE SEQUENCE</scope>
    <source>
        <strain evidence="4">CCMP1510</strain>
    </source>
</reference>
<evidence type="ECO:0000256" key="1">
    <source>
        <dbReference type="ARBA" id="ARBA00010211"/>
    </source>
</evidence>
<comment type="similarity">
    <text evidence="1">Belongs to the FAH family.</text>
</comment>
<evidence type="ECO:0000256" key="2">
    <source>
        <dbReference type="SAM" id="Phobius"/>
    </source>
</evidence>
<dbReference type="PANTHER" id="PTHR43211:SF1">
    <property type="entry name" value="BLL6422 PROTEIN"/>
    <property type="match status" value="1"/>
</dbReference>
<dbReference type="Gene3D" id="3.90.850.10">
    <property type="entry name" value="Fumarylacetoacetase-like, C-terminal domain"/>
    <property type="match status" value="1"/>
</dbReference>
<dbReference type="InterPro" id="IPR036663">
    <property type="entry name" value="Fumarylacetoacetase_C_sf"/>
</dbReference>
<name>A0A7S3NDB3_9STRA</name>
<dbReference type="Pfam" id="PF01557">
    <property type="entry name" value="FAA_hydrolase"/>
    <property type="match status" value="1"/>
</dbReference>
<keyword evidence="2" id="KW-0472">Membrane</keyword>
<protein>
    <recommendedName>
        <fullName evidence="3">Fumarylacetoacetase-like C-terminal domain-containing protein</fullName>
    </recommendedName>
</protein>
<evidence type="ECO:0000259" key="3">
    <source>
        <dbReference type="Pfam" id="PF01557"/>
    </source>
</evidence>
<keyword evidence="2" id="KW-0812">Transmembrane</keyword>
<dbReference type="EMBL" id="HBIJ01000408">
    <property type="protein sequence ID" value="CAE0359602.1"/>
    <property type="molecule type" value="Transcribed_RNA"/>
</dbReference>